<evidence type="ECO:0008006" key="4">
    <source>
        <dbReference type="Google" id="ProtNLM"/>
    </source>
</evidence>
<protein>
    <recommendedName>
        <fullName evidence="4">Erythromycin esterase</fullName>
    </recommendedName>
</protein>
<dbReference type="STRING" id="1314783.A0A165UE75"/>
<reference evidence="2 3" key="1">
    <citation type="journal article" date="2016" name="Mol. Biol. Evol.">
        <title>Comparative Genomics of Early-Diverging Mushroom-Forming Fungi Provides Insights into the Origins of Lignocellulose Decay Capabilities.</title>
        <authorList>
            <person name="Nagy L.G."/>
            <person name="Riley R."/>
            <person name="Tritt A."/>
            <person name="Adam C."/>
            <person name="Daum C."/>
            <person name="Floudas D."/>
            <person name="Sun H."/>
            <person name="Yadav J.S."/>
            <person name="Pangilinan J."/>
            <person name="Larsson K.H."/>
            <person name="Matsuura K."/>
            <person name="Barry K."/>
            <person name="Labutti K."/>
            <person name="Kuo R."/>
            <person name="Ohm R.A."/>
            <person name="Bhattacharya S.S."/>
            <person name="Shirouzu T."/>
            <person name="Yoshinaga Y."/>
            <person name="Martin F.M."/>
            <person name="Grigoriev I.V."/>
            <person name="Hibbett D.S."/>
        </authorList>
    </citation>
    <scope>NUCLEOTIDE SEQUENCE [LARGE SCALE GENOMIC DNA]</scope>
    <source>
        <strain evidence="2 3">L-15889</strain>
    </source>
</reference>
<dbReference type="Gene3D" id="3.30.1870.10">
    <property type="entry name" value="EreA-like, domain 2"/>
    <property type="match status" value="1"/>
</dbReference>
<name>A0A165UE75_9APHY</name>
<dbReference type="GO" id="GO:0046677">
    <property type="term" value="P:response to antibiotic"/>
    <property type="evidence" value="ECO:0007669"/>
    <property type="project" value="InterPro"/>
</dbReference>
<evidence type="ECO:0000313" key="3">
    <source>
        <dbReference type="Proteomes" id="UP000076727"/>
    </source>
</evidence>
<dbReference type="EMBL" id="KV429032">
    <property type="protein sequence ID" value="KZT74782.1"/>
    <property type="molecule type" value="Genomic_DNA"/>
</dbReference>
<keyword evidence="3" id="KW-1185">Reference proteome</keyword>
<evidence type="ECO:0000256" key="1">
    <source>
        <dbReference type="SAM" id="MobiDB-lite"/>
    </source>
</evidence>
<feature type="compositionally biased region" description="Basic and acidic residues" evidence="1">
    <location>
        <begin position="454"/>
        <end position="466"/>
    </location>
</feature>
<dbReference type="InterPro" id="IPR007815">
    <property type="entry name" value="Emycin_Estase"/>
</dbReference>
<dbReference type="PANTHER" id="PTHR31299">
    <property type="entry name" value="ESTERASE, PUTATIVE (AFU_ORTHOLOGUE AFUA_1G05850)-RELATED"/>
    <property type="match status" value="1"/>
</dbReference>
<dbReference type="AlphaFoldDB" id="A0A165UE75"/>
<dbReference type="PANTHER" id="PTHR31299:SF0">
    <property type="entry name" value="ESTERASE, PUTATIVE (AFU_ORTHOLOGUE AFUA_1G05850)-RELATED"/>
    <property type="match status" value="1"/>
</dbReference>
<sequence length="476" mass="55150">MTHSHRQKALLQSYTYPLSFDPKTYDPLVSAIGNAQVVLIGDASHGTFQFYEHRANLTKRLIEEKGFTAVAVEADWPDAFRVNRYIHGGKLRNGIIKDARDALADFERFPKWLWKNEVMPRFIQYMRDHNDRVMKETSDPYEKISFFGIDLYSMNRSADEVIKYLEMVDPEGAKVARKKYNCFERFGEDTTRYAYETQFDLKKVSLPSCFSNGHMLICRKLRKYIEEQVLTDGHPAEEQFIAEMNALVVRDAEEYYRTMMTEDTLSWNLRDDHFARTLQKIADYLGDGKGQQAKIVVWAHNSHVGDARATDMGRRRGEISVGQRCREIFGSDNVFNIGFLTNRGSVTAAYEWDHPPHIHRINPPVESSIEKVFDEWASGDCFVITHKIEHTSTGNEKQEVSSELSEFLNRPRYQRFIGVIYRNNTEIPSHYSMCSVADQYDAVVHIRESRGIRPLEREEDGQRVDGDAVETYPFGQ</sequence>
<proteinExistence type="predicted"/>
<dbReference type="PIRSF" id="PIRSF036794">
    <property type="entry name" value="UCP_erythr_ester"/>
    <property type="match status" value="1"/>
</dbReference>
<dbReference type="Proteomes" id="UP000076727">
    <property type="component" value="Unassembled WGS sequence"/>
</dbReference>
<dbReference type="SUPFAM" id="SSF159501">
    <property type="entry name" value="EreA/ChaN-like"/>
    <property type="match status" value="1"/>
</dbReference>
<dbReference type="Pfam" id="PF05139">
    <property type="entry name" value="Erythro_esteras"/>
    <property type="match status" value="1"/>
</dbReference>
<organism evidence="2 3">
    <name type="scientific">Daedalea quercina L-15889</name>
    <dbReference type="NCBI Taxonomy" id="1314783"/>
    <lineage>
        <taxon>Eukaryota</taxon>
        <taxon>Fungi</taxon>
        <taxon>Dikarya</taxon>
        <taxon>Basidiomycota</taxon>
        <taxon>Agaricomycotina</taxon>
        <taxon>Agaricomycetes</taxon>
        <taxon>Polyporales</taxon>
        <taxon>Fomitopsis</taxon>
    </lineage>
</organism>
<dbReference type="InterPro" id="IPR052036">
    <property type="entry name" value="Hydrolase/PRTase-associated"/>
</dbReference>
<feature type="region of interest" description="Disordered" evidence="1">
    <location>
        <begin position="454"/>
        <end position="476"/>
    </location>
</feature>
<evidence type="ECO:0000313" key="2">
    <source>
        <dbReference type="EMBL" id="KZT74782.1"/>
    </source>
</evidence>
<dbReference type="OrthoDB" id="413649at2759"/>
<accession>A0A165UE75</accession>
<dbReference type="CDD" id="cd14728">
    <property type="entry name" value="Ere-like"/>
    <property type="match status" value="1"/>
</dbReference>
<dbReference type="Gene3D" id="3.40.1660.10">
    <property type="entry name" value="EreA-like (biosynthetic domain)"/>
    <property type="match status" value="1"/>
</dbReference>
<gene>
    <name evidence="2" type="ORF">DAEQUDRAFT_742252</name>
</gene>
<dbReference type="InterPro" id="IPR014622">
    <property type="entry name" value="UCP036794_erythomycin"/>
</dbReference>